<proteinExistence type="predicted"/>
<sequence length="31" mass="3462">MSADYWHSAQCLFWSFAKETARGKATAALRG</sequence>
<dbReference type="AlphaFoldDB" id="X0I328"/>
<accession>X0I328</accession>
<organism evidence="1">
    <name type="scientific">Fusarium oxysporum f. sp. conglutinans race 2 54008</name>
    <dbReference type="NCBI Taxonomy" id="1089457"/>
    <lineage>
        <taxon>Eukaryota</taxon>
        <taxon>Fungi</taxon>
        <taxon>Dikarya</taxon>
        <taxon>Ascomycota</taxon>
        <taxon>Pezizomycotina</taxon>
        <taxon>Sordariomycetes</taxon>
        <taxon>Hypocreomycetidae</taxon>
        <taxon>Hypocreales</taxon>
        <taxon>Nectriaceae</taxon>
        <taxon>Fusarium</taxon>
        <taxon>Fusarium oxysporum species complex</taxon>
    </lineage>
</organism>
<protein>
    <submittedName>
        <fullName evidence="1">Uncharacterized protein</fullName>
    </submittedName>
</protein>
<dbReference type="EMBL" id="KK033333">
    <property type="protein sequence ID" value="EXL67699.1"/>
    <property type="molecule type" value="Genomic_DNA"/>
</dbReference>
<reference evidence="1" key="1">
    <citation type="submission" date="2011-11" db="EMBL/GenBank/DDBJ databases">
        <title>The Genome Sequence of Fusarium oxysporum PHW808.</title>
        <authorList>
            <consortium name="The Broad Institute Genome Sequencing Platform"/>
            <person name="Ma L.-J."/>
            <person name="Gale L.R."/>
            <person name="Schwartz D.C."/>
            <person name="Zhou S."/>
            <person name="Corby-Kistler H."/>
            <person name="Young S.K."/>
            <person name="Zeng Q."/>
            <person name="Gargeya S."/>
            <person name="Fitzgerald M."/>
            <person name="Haas B."/>
            <person name="Abouelleil A."/>
            <person name="Alvarado L."/>
            <person name="Arachchi H.M."/>
            <person name="Berlin A."/>
            <person name="Brown A."/>
            <person name="Chapman S.B."/>
            <person name="Chen Z."/>
            <person name="Dunbar C."/>
            <person name="Freedman E."/>
            <person name="Gearin G."/>
            <person name="Goldberg J."/>
            <person name="Griggs A."/>
            <person name="Gujja S."/>
            <person name="Heiman D."/>
            <person name="Howarth C."/>
            <person name="Larson L."/>
            <person name="Lui A."/>
            <person name="MacDonald P.J.P."/>
            <person name="Montmayeur A."/>
            <person name="Murphy C."/>
            <person name="Neiman D."/>
            <person name="Pearson M."/>
            <person name="Priest M."/>
            <person name="Roberts A."/>
            <person name="Saif S."/>
            <person name="Shea T."/>
            <person name="Shenoy N."/>
            <person name="Sisk P."/>
            <person name="Stolte C."/>
            <person name="Sykes S."/>
            <person name="Wortman J."/>
            <person name="Nusbaum C."/>
            <person name="Birren B."/>
        </authorList>
    </citation>
    <scope>NUCLEOTIDE SEQUENCE [LARGE SCALE GENOMIC DNA]</scope>
    <source>
        <strain evidence="1">54008</strain>
    </source>
</reference>
<reference evidence="1" key="2">
    <citation type="submission" date="2014-03" db="EMBL/GenBank/DDBJ databases">
        <title>The Genome Annotation of Fusarium oxysporum PHW808.</title>
        <authorList>
            <consortium name="The Broad Institute Genomics Platform"/>
            <person name="Ma L.-J."/>
            <person name="Corby-Kistler H."/>
            <person name="Broz K."/>
            <person name="Gale L.R."/>
            <person name="Jonkers W."/>
            <person name="O'Donnell K."/>
            <person name="Ploetz R."/>
            <person name="Steinberg C."/>
            <person name="Schwartz D.C."/>
            <person name="VanEtten H."/>
            <person name="Zhou S."/>
            <person name="Young S.K."/>
            <person name="Zeng Q."/>
            <person name="Gargeya S."/>
            <person name="Fitzgerald M."/>
            <person name="Abouelleil A."/>
            <person name="Alvarado L."/>
            <person name="Chapman S.B."/>
            <person name="Gainer-Dewar J."/>
            <person name="Goldberg J."/>
            <person name="Griggs A."/>
            <person name="Gujja S."/>
            <person name="Hansen M."/>
            <person name="Howarth C."/>
            <person name="Imamovic A."/>
            <person name="Ireland A."/>
            <person name="Larimer J."/>
            <person name="McCowan C."/>
            <person name="Murphy C."/>
            <person name="Pearson M."/>
            <person name="Poon T.W."/>
            <person name="Priest M."/>
            <person name="Roberts A."/>
            <person name="Saif S."/>
            <person name="Shea T."/>
            <person name="Sykes S."/>
            <person name="Wortman J."/>
            <person name="Nusbaum C."/>
            <person name="Birren B."/>
        </authorList>
    </citation>
    <scope>NUCLEOTIDE SEQUENCE</scope>
    <source>
        <strain evidence="1">54008</strain>
    </source>
</reference>
<evidence type="ECO:0000313" key="1">
    <source>
        <dbReference type="EMBL" id="EXL67699.1"/>
    </source>
</evidence>
<gene>
    <name evidence="1" type="ORF">FOPG_16193</name>
</gene>
<name>X0I328_FUSOX</name>
<dbReference type="HOGENOM" id="CLU_3399492_0_0_1"/>
<dbReference type="Proteomes" id="UP000030676">
    <property type="component" value="Unassembled WGS sequence"/>
</dbReference>